<protein>
    <submittedName>
        <fullName evidence="2">Uncharacterized protein</fullName>
    </submittedName>
</protein>
<dbReference type="EMBL" id="QJNU01000751">
    <property type="protein sequence ID" value="RYO87390.1"/>
    <property type="molecule type" value="Genomic_DNA"/>
</dbReference>
<feature type="region of interest" description="Disordered" evidence="1">
    <location>
        <begin position="228"/>
        <end position="254"/>
    </location>
</feature>
<dbReference type="AlphaFoldDB" id="A0A4Q4SWI1"/>
<proteinExistence type="predicted"/>
<feature type="compositionally biased region" description="Low complexity" evidence="1">
    <location>
        <begin position="1037"/>
        <end position="1048"/>
    </location>
</feature>
<keyword evidence="3" id="KW-1185">Reference proteome</keyword>
<evidence type="ECO:0000313" key="2">
    <source>
        <dbReference type="EMBL" id="RYO87390.1"/>
    </source>
</evidence>
<gene>
    <name evidence="2" type="ORF">DL764_008870</name>
</gene>
<feature type="region of interest" description="Disordered" evidence="1">
    <location>
        <begin position="1136"/>
        <end position="1156"/>
    </location>
</feature>
<evidence type="ECO:0000256" key="1">
    <source>
        <dbReference type="SAM" id="MobiDB-lite"/>
    </source>
</evidence>
<feature type="region of interest" description="Disordered" evidence="1">
    <location>
        <begin position="149"/>
        <end position="176"/>
    </location>
</feature>
<reference evidence="2 3" key="1">
    <citation type="submission" date="2018-06" db="EMBL/GenBank/DDBJ databases">
        <title>Complete Genomes of Monosporascus.</title>
        <authorList>
            <person name="Robinson A.J."/>
            <person name="Natvig D.O."/>
        </authorList>
    </citation>
    <scope>NUCLEOTIDE SEQUENCE [LARGE SCALE GENOMIC DNA]</scope>
    <source>
        <strain evidence="2 3">CBS 110550</strain>
    </source>
</reference>
<feature type="compositionally biased region" description="Basic and acidic residues" evidence="1">
    <location>
        <begin position="1136"/>
        <end position="1150"/>
    </location>
</feature>
<accession>A0A4Q4SWI1</accession>
<feature type="region of interest" description="Disordered" evidence="1">
    <location>
        <begin position="959"/>
        <end position="1067"/>
    </location>
</feature>
<dbReference type="STRING" id="155417.A0A4Q4SWI1"/>
<comment type="caution">
    <text evidence="2">The sequence shown here is derived from an EMBL/GenBank/DDBJ whole genome shotgun (WGS) entry which is preliminary data.</text>
</comment>
<dbReference type="OrthoDB" id="5273847at2759"/>
<evidence type="ECO:0000313" key="3">
    <source>
        <dbReference type="Proteomes" id="UP000293360"/>
    </source>
</evidence>
<feature type="compositionally biased region" description="Basic and acidic residues" evidence="1">
    <location>
        <begin position="978"/>
        <end position="995"/>
    </location>
</feature>
<dbReference type="Proteomes" id="UP000293360">
    <property type="component" value="Unassembled WGS sequence"/>
</dbReference>
<name>A0A4Q4SWI1_9PEZI</name>
<organism evidence="2 3">
    <name type="scientific">Monosporascus ibericus</name>
    <dbReference type="NCBI Taxonomy" id="155417"/>
    <lineage>
        <taxon>Eukaryota</taxon>
        <taxon>Fungi</taxon>
        <taxon>Dikarya</taxon>
        <taxon>Ascomycota</taxon>
        <taxon>Pezizomycotina</taxon>
        <taxon>Sordariomycetes</taxon>
        <taxon>Xylariomycetidae</taxon>
        <taxon>Xylariales</taxon>
        <taxon>Xylariales incertae sedis</taxon>
        <taxon>Monosporascus</taxon>
    </lineage>
</organism>
<sequence>MAGSQTWDSVSGRSASWCSLCGVMVDRFQTSLGDPSTPLSWLCEIRAVHSTNVASGVSVSGVGYLDYAHEAHENGAEGAEGGGGQGEEAPPPVTLDTFPIFNASNRYWCFPVHDACWELLRDRVGASVPPGVVTRHLFAVLHNTPVNGEGTLVPAPGPADREEEGDEPKEKDHYGGAAAFQKPNRYCYFTLPLPEHEDRLWVAVQAMSKPFFPISTKDGRILVGNGDALEGKHYDPSSSSGGRTRHPCPMPPADPRSGSLRLAGYYAADVSAPRHLAPLYWESRFTPEGEMGFVFAGPWSKEEKKKQQEWRQLYLKARATLSCAGLSPGFRNHRRIWAALRHVAEAVRLRLANDASFQYDESGAVEPFGDKQRGRYCEGESGGDPTTLYRNLEIILPAGLRAGDTVAADAELDPELIGPAARAELLYKSCRLFGLGEMTLPNEQGETVAAITRLDVSLVYYNGRTHVCGFRASRAAPGDDRWAEVSRAGYVSPWRQRSVVLGTGEALREIEVATSTTGVRGLRFHIQGKETRDDRSHTETWAGFVVRVDACKVILLSLIEKRDQDYSHDNGMLYQPHPQRFVELWNPCPLPQAKRILGWQHERHPLRKQPFNLCLEMNFGASGDEEPGRLLRSLVRVTVYLGGFPDVFLGMAFSYADCRKRRFGRRTYHVNGATEVPAIEQPFSLDGPGGEFIVGFGSTHSGYEDDVLERIKFFTNRGRMAEFRLYYNNGKDQIGGERTRVYVAPEDGRFPGGYFRDFAAESSTLEGVSPREKGSVASHEVFDGIQDDGNSIPITEPLLVSAREMLGYPRGFVFTAGRLSSVRRIRVSGGKPGHSSSERHVSGVRLEYNDDGSDAIILGQWIQEFDGEGEGTLELAAGDRVVKMTTCHDFTNTHKRVKFGPIAWLWLRTAHGSERTFPPSGSAKRNGQRTDVYGPISNDSSWVVREQVFMREQIFTTATTDEAENTQHVDDPATAIEFHTKRSRTLDFRDTPDHHHTVHSRTVYMLAPDAPPSSISSPHSSPPLPTRREEPPPQKPSPSSSSSLSKSPRGPRAQHTGADRSGAAPRGKARNFAGFRIFSIPASFPWPHEGKIVVTEEPFPEDVGEFVGFWAVPRRKDRSLRYGMFGPVFTGKKNTALKETEAKGEKKGEGGEGGGW</sequence>